<reference evidence="1 2" key="1">
    <citation type="journal article" date="2015" name="Mol. Plant Microbe Interact.">
        <title>Genome, transcriptome, and functional analyses of Penicillium expansum provide new insights into secondary metabolism and pathogenicity.</title>
        <authorList>
            <person name="Ballester A.R."/>
            <person name="Marcet-Houben M."/>
            <person name="Levin E."/>
            <person name="Sela N."/>
            <person name="Selma-Lazaro C."/>
            <person name="Carmona L."/>
            <person name="Wisniewski M."/>
            <person name="Droby S."/>
            <person name="Gonzalez-Candelas L."/>
            <person name="Gabaldon T."/>
        </authorList>
    </citation>
    <scope>NUCLEOTIDE SEQUENCE [LARGE SCALE GENOMIC DNA]</scope>
    <source>
        <strain evidence="1 2">MD-8</strain>
    </source>
</reference>
<accession>A0A0A2IK65</accession>
<dbReference type="VEuPathDB" id="FungiDB:PEXP_025720"/>
<dbReference type="PhylomeDB" id="A0A0A2IK65"/>
<comment type="caution">
    <text evidence="1">The sequence shown here is derived from an EMBL/GenBank/DDBJ whole genome shotgun (WGS) entry which is preliminary data.</text>
</comment>
<dbReference type="Proteomes" id="UP000030143">
    <property type="component" value="Unassembled WGS sequence"/>
</dbReference>
<dbReference type="HOGENOM" id="CLU_076666_0_0_1"/>
<dbReference type="STRING" id="27334.A0A0A2IK65"/>
<sequence>MAPNRDAVRIPWWFHHESWTTPWSSTSGDFPPEETEREHEQRVRQLKIQPWFKRASCEATGLLTYELPLRWPWGYTIYRTVYTPESDLYWEAAADAIRSNIFATLDWELHHGRRQHEQSHRILRDGYRSLVFDDETRFDGASIAQVREDFRAFVESEVGALGNRFRWCLVIDEEALKCFIRHQKSLAGQSEQDSTQESEPWVTVVEPKYEQEQSSQYAGYMRIPLSRLFRLARLGDMVPMSQMCTISEDIPWYEDF</sequence>
<dbReference type="GeneID" id="27672995"/>
<gene>
    <name evidence="1" type="ORF">PEX2_002980</name>
</gene>
<dbReference type="AlphaFoldDB" id="A0A0A2IK65"/>
<organism evidence="1 2">
    <name type="scientific">Penicillium expansum</name>
    <name type="common">Blue mold rot fungus</name>
    <dbReference type="NCBI Taxonomy" id="27334"/>
    <lineage>
        <taxon>Eukaryota</taxon>
        <taxon>Fungi</taxon>
        <taxon>Dikarya</taxon>
        <taxon>Ascomycota</taxon>
        <taxon>Pezizomycotina</taxon>
        <taxon>Eurotiomycetes</taxon>
        <taxon>Eurotiomycetidae</taxon>
        <taxon>Eurotiales</taxon>
        <taxon>Aspergillaceae</taxon>
        <taxon>Penicillium</taxon>
    </lineage>
</organism>
<dbReference type="OrthoDB" id="4362575at2759"/>
<proteinExistence type="predicted"/>
<dbReference type="EMBL" id="JQFZ01000155">
    <property type="protein sequence ID" value="KGO56944.1"/>
    <property type="molecule type" value="Genomic_DNA"/>
</dbReference>
<protein>
    <submittedName>
        <fullName evidence="1">Uncharacterized protein</fullName>
    </submittedName>
</protein>
<evidence type="ECO:0000313" key="1">
    <source>
        <dbReference type="EMBL" id="KGO56944.1"/>
    </source>
</evidence>
<evidence type="ECO:0000313" key="2">
    <source>
        <dbReference type="Proteomes" id="UP000030143"/>
    </source>
</evidence>
<dbReference type="RefSeq" id="XP_016598632.1">
    <property type="nucleotide sequence ID" value="XM_016737576.1"/>
</dbReference>
<name>A0A0A2IK65_PENEN</name>
<keyword evidence="2" id="KW-1185">Reference proteome</keyword>